<dbReference type="NCBIfam" id="TIGR01307">
    <property type="entry name" value="pgm_bpd_ind"/>
    <property type="match status" value="1"/>
</dbReference>
<dbReference type="AlphaFoldDB" id="A0A2K8YXX5"/>
<dbReference type="InterPro" id="IPR005995">
    <property type="entry name" value="Pgm_bpd_ind"/>
</dbReference>
<comment type="catalytic activity">
    <reaction evidence="1 9">
        <text>(2R)-2-phosphoglycerate = (2R)-3-phosphoglycerate</text>
        <dbReference type="Rhea" id="RHEA:15901"/>
        <dbReference type="ChEBI" id="CHEBI:58272"/>
        <dbReference type="ChEBI" id="CHEBI:58289"/>
        <dbReference type="EC" id="5.4.2.12"/>
    </reaction>
</comment>
<dbReference type="InterPro" id="IPR036646">
    <property type="entry name" value="PGAM_B_sf"/>
</dbReference>
<feature type="binding site" evidence="9 13">
    <location>
        <position position="416"/>
    </location>
    <ligand>
        <name>Mn(2+)</name>
        <dbReference type="ChEBI" id="CHEBI:29035"/>
        <label>1</label>
    </ligand>
</feature>
<gene>
    <name evidence="9" type="primary">gpmI</name>
    <name evidence="16" type="ORF">CWM47_11795</name>
</gene>
<dbReference type="Gene3D" id="3.40.1450.10">
    <property type="entry name" value="BPG-independent phosphoglycerate mutase, domain B"/>
    <property type="match status" value="1"/>
</dbReference>
<evidence type="ECO:0000256" key="13">
    <source>
        <dbReference type="PIRSR" id="PIRSR001492-3"/>
    </source>
</evidence>
<dbReference type="SUPFAM" id="SSF64158">
    <property type="entry name" value="2,3-Bisphosphoglycerate-independent phosphoglycerate mutase, substrate-binding domain"/>
    <property type="match status" value="1"/>
</dbReference>
<evidence type="ECO:0000256" key="7">
    <source>
        <dbReference type="ARBA" id="ARBA00023211"/>
    </source>
</evidence>
<dbReference type="InterPro" id="IPR017850">
    <property type="entry name" value="Alkaline_phosphatase_core_sf"/>
</dbReference>
<evidence type="ECO:0000256" key="2">
    <source>
        <dbReference type="ARBA" id="ARBA00002315"/>
    </source>
</evidence>
<evidence type="ECO:0000256" key="10">
    <source>
        <dbReference type="NCBIfam" id="TIGR01307"/>
    </source>
</evidence>
<dbReference type="InterPro" id="IPR011258">
    <property type="entry name" value="BPG-indep_PGM_N"/>
</dbReference>
<evidence type="ECO:0000256" key="1">
    <source>
        <dbReference type="ARBA" id="ARBA00000370"/>
    </source>
</evidence>
<evidence type="ECO:0000256" key="12">
    <source>
        <dbReference type="PIRSR" id="PIRSR001492-2"/>
    </source>
</evidence>
<sequence>MDKKVILIILDGWGIPLKPEVSAIEAAHTPFMNSLYPKYPNSKLEASGLAVGLPAGQMGNSEVGHMNLGAGRVVYQDLVKVNKAVEEHTLDKEPVLVDALAYAKTNGKKVHFIGLVSDGGVHAHIDHIKGLLSIAQAQGLTDVFVHAFTDGRDTDPKGGVDYLADLQAHMAVSTGQIASVIGRYYAMDRDNRWERVKIAYDAMVKGEGEKIVAADVTKALQTSYDAGVTDEFIKPLIVTNADGSPVAVIEEGDVVLCFNFRTDRGREITQALTQKDFPEQGMTKLSLNYITMTNYDSEFVDVKVIFDKDNLQNTLGEVIAGAGRKQIRIAETEKYPHVTFFFSGGREEPFTGEKRLLCPSPKEMTVLDEHGVEITIPVKTYDMKPEMAAYDIRNAIIPELESEEPDFICLNFANTDMVGHTGVFDAVVKAAETADACAQAVTEAALAHGYTTIIIADHGNAEFMANEDGSPNTAHTTNLVPCILIDKDYHPTLKDGKLADIAPTILHLMGIPQPTEMGGVSLIVE</sequence>
<name>A0A2K8YXX5_9BACT</name>
<dbReference type="GO" id="GO:0030145">
    <property type="term" value="F:manganese ion binding"/>
    <property type="evidence" value="ECO:0007669"/>
    <property type="project" value="UniProtKB-UniRule"/>
</dbReference>
<dbReference type="PIRSF" id="PIRSF001492">
    <property type="entry name" value="IPGAM"/>
    <property type="match status" value="1"/>
</dbReference>
<evidence type="ECO:0000256" key="8">
    <source>
        <dbReference type="ARBA" id="ARBA00023235"/>
    </source>
</evidence>
<keyword evidence="5 9" id="KW-0479">Metal-binding</keyword>
<accession>A0A2K8YXX5</accession>
<dbReference type="InterPro" id="IPR006124">
    <property type="entry name" value="Metalloenzyme"/>
</dbReference>
<dbReference type="GO" id="GO:0005829">
    <property type="term" value="C:cytosol"/>
    <property type="evidence" value="ECO:0007669"/>
    <property type="project" value="TreeGrafter"/>
</dbReference>
<dbReference type="CDD" id="cd16010">
    <property type="entry name" value="iPGM"/>
    <property type="match status" value="1"/>
</dbReference>
<evidence type="ECO:0000259" key="15">
    <source>
        <dbReference type="Pfam" id="PF06415"/>
    </source>
</evidence>
<keyword evidence="8 9" id="KW-0413">Isomerase</keyword>
<evidence type="ECO:0000256" key="9">
    <source>
        <dbReference type="HAMAP-Rule" id="MF_01038"/>
    </source>
</evidence>
<feature type="binding site" evidence="9 13">
    <location>
        <position position="61"/>
    </location>
    <ligand>
        <name>Mn(2+)</name>
        <dbReference type="ChEBI" id="CHEBI:29035"/>
        <label>2</label>
    </ligand>
</feature>
<dbReference type="KEGG" id="spir:CWM47_11795"/>
<feature type="binding site" evidence="9 13">
    <location>
        <position position="457"/>
    </location>
    <ligand>
        <name>Mn(2+)</name>
        <dbReference type="ChEBI" id="CHEBI:29035"/>
        <label>2</label>
    </ligand>
</feature>
<feature type="binding site" evidence="9 13">
    <location>
        <position position="475"/>
    </location>
    <ligand>
        <name>Mn(2+)</name>
        <dbReference type="ChEBI" id="CHEBI:29035"/>
        <label>1</label>
    </ligand>
</feature>
<dbReference type="OrthoDB" id="9800863at2"/>
<feature type="binding site" evidence="9 12">
    <location>
        <begin position="261"/>
        <end position="264"/>
    </location>
    <ligand>
        <name>substrate</name>
    </ligand>
</feature>
<dbReference type="Proteomes" id="UP000232883">
    <property type="component" value="Chromosome"/>
</dbReference>
<feature type="binding site" evidence="9 13">
    <location>
        <position position="11"/>
    </location>
    <ligand>
        <name>Mn(2+)</name>
        <dbReference type="ChEBI" id="CHEBI:29035"/>
        <label>2</label>
    </ligand>
</feature>
<feature type="domain" description="Metalloenzyme" evidence="14">
    <location>
        <begin position="3"/>
        <end position="512"/>
    </location>
</feature>
<dbReference type="FunFam" id="3.40.1450.10:FF:000002">
    <property type="entry name" value="2,3-bisphosphoglycerate-independent phosphoglycerate mutase"/>
    <property type="match status" value="1"/>
</dbReference>
<feature type="binding site" evidence="9 12">
    <location>
        <position position="183"/>
    </location>
    <ligand>
        <name>substrate</name>
    </ligand>
</feature>
<dbReference type="EC" id="5.4.2.12" evidence="9 10"/>
<dbReference type="Gene3D" id="3.40.720.10">
    <property type="entry name" value="Alkaline Phosphatase, subunit A"/>
    <property type="match status" value="1"/>
</dbReference>
<feature type="binding site" evidence="9 13">
    <location>
        <position position="420"/>
    </location>
    <ligand>
        <name>Mn(2+)</name>
        <dbReference type="ChEBI" id="CHEBI:29035"/>
        <label>1</label>
    </ligand>
</feature>
<evidence type="ECO:0000256" key="11">
    <source>
        <dbReference type="PIRSR" id="PIRSR001492-1"/>
    </source>
</evidence>
<dbReference type="PANTHER" id="PTHR31637">
    <property type="entry name" value="2,3-BISPHOSPHOGLYCERATE-INDEPENDENT PHOSPHOGLYCERATE MUTASE"/>
    <property type="match status" value="1"/>
</dbReference>
<organism evidence="16 17">
    <name type="scientific">Spirosoma pollinicola</name>
    <dbReference type="NCBI Taxonomy" id="2057025"/>
    <lineage>
        <taxon>Bacteria</taxon>
        <taxon>Pseudomonadati</taxon>
        <taxon>Bacteroidota</taxon>
        <taxon>Cytophagia</taxon>
        <taxon>Cytophagales</taxon>
        <taxon>Cytophagaceae</taxon>
        <taxon>Spirosoma</taxon>
    </lineage>
</organism>
<protein>
    <recommendedName>
        <fullName evidence="9 10">2,3-bisphosphoglycerate-independent phosphoglycerate mutase</fullName>
        <shortName evidence="9">BPG-independent PGAM</shortName>
        <shortName evidence="9">Phosphoglyceromutase</shortName>
        <shortName evidence="9">iPGM</shortName>
        <ecNumber evidence="9 10">5.4.2.12</ecNumber>
    </recommendedName>
</protein>
<feature type="domain" description="BPG-independent PGAM N-terminal" evidence="15">
    <location>
        <begin position="81"/>
        <end position="296"/>
    </location>
</feature>
<comment type="subunit">
    <text evidence="9">Monomer.</text>
</comment>
<feature type="binding site" evidence="9 12">
    <location>
        <begin position="152"/>
        <end position="153"/>
    </location>
    <ligand>
        <name>substrate</name>
    </ligand>
</feature>
<feature type="binding site" evidence="9 12">
    <location>
        <position position="122"/>
    </location>
    <ligand>
        <name>substrate</name>
    </ligand>
</feature>
<dbReference type="GO" id="GO:0006007">
    <property type="term" value="P:glucose catabolic process"/>
    <property type="evidence" value="ECO:0007669"/>
    <property type="project" value="InterPro"/>
</dbReference>
<feature type="active site" description="Phosphoserine intermediate" evidence="9 11">
    <location>
        <position position="61"/>
    </location>
</feature>
<feature type="binding site" evidence="9 12">
    <location>
        <position position="334"/>
    </location>
    <ligand>
        <name>substrate</name>
    </ligand>
</feature>
<comment type="pathway">
    <text evidence="3 9">Carbohydrate degradation; glycolysis; pyruvate from D-glyceraldehyde 3-phosphate: step 3/5.</text>
</comment>
<comment type="similarity">
    <text evidence="4 9">Belongs to the BPG-independent phosphoglycerate mutase family.</text>
</comment>
<keyword evidence="7 9" id="KW-0464">Manganese</keyword>
<keyword evidence="17" id="KW-1185">Reference proteome</keyword>
<dbReference type="SUPFAM" id="SSF53649">
    <property type="entry name" value="Alkaline phosphatase-like"/>
    <property type="match status" value="1"/>
</dbReference>
<dbReference type="GO" id="GO:0004619">
    <property type="term" value="F:phosphoglycerate mutase activity"/>
    <property type="evidence" value="ECO:0007669"/>
    <property type="project" value="UniProtKB-UniRule"/>
</dbReference>
<dbReference type="Pfam" id="PF06415">
    <property type="entry name" value="iPGM_N"/>
    <property type="match status" value="1"/>
</dbReference>
<evidence type="ECO:0000256" key="4">
    <source>
        <dbReference type="ARBA" id="ARBA00008819"/>
    </source>
</evidence>
<evidence type="ECO:0000313" key="17">
    <source>
        <dbReference type="Proteomes" id="UP000232883"/>
    </source>
</evidence>
<feature type="binding site" evidence="9 13">
    <location>
        <position position="458"/>
    </location>
    <ligand>
        <name>Mn(2+)</name>
        <dbReference type="ChEBI" id="CHEBI:29035"/>
        <label>2</label>
    </ligand>
</feature>
<evidence type="ECO:0000256" key="6">
    <source>
        <dbReference type="ARBA" id="ARBA00023152"/>
    </source>
</evidence>
<comment type="cofactor">
    <cofactor evidence="9">
        <name>Mn(2+)</name>
        <dbReference type="ChEBI" id="CHEBI:29035"/>
    </cofactor>
    <text evidence="9">Binds 2 manganese ions per subunit.</text>
</comment>
<dbReference type="HAMAP" id="MF_01038">
    <property type="entry name" value="GpmI"/>
    <property type="match status" value="1"/>
</dbReference>
<proteinExistence type="inferred from homology"/>
<dbReference type="RefSeq" id="WP_100988166.1">
    <property type="nucleotide sequence ID" value="NZ_CP025096.1"/>
</dbReference>
<reference evidence="16 17" key="1">
    <citation type="submission" date="2017-11" db="EMBL/GenBank/DDBJ databases">
        <title>Taxonomic description and genome sequences of Spirosoma HA7 sp. nov., isolated from pollen microhabitat of Corylus avellana.</title>
        <authorList>
            <person name="Ambika Manirajan B."/>
            <person name="Suarez C."/>
            <person name="Ratering S."/>
            <person name="Geissler-Plaum R."/>
            <person name="Cardinale M."/>
            <person name="Sylvia S."/>
        </authorList>
    </citation>
    <scope>NUCLEOTIDE SEQUENCE [LARGE SCALE GENOMIC DNA]</scope>
    <source>
        <strain evidence="16 17">HA7</strain>
    </source>
</reference>
<dbReference type="GO" id="GO:0006096">
    <property type="term" value="P:glycolytic process"/>
    <property type="evidence" value="ECO:0007669"/>
    <property type="project" value="UniProtKB-UniRule"/>
</dbReference>
<comment type="function">
    <text evidence="2 9">Catalyzes the interconversion of 2-phosphoglycerate and 3-phosphoglycerate.</text>
</comment>
<dbReference type="PANTHER" id="PTHR31637:SF0">
    <property type="entry name" value="2,3-BISPHOSPHOGLYCERATE-INDEPENDENT PHOSPHOGLYCERATE MUTASE"/>
    <property type="match status" value="1"/>
</dbReference>
<evidence type="ECO:0000256" key="3">
    <source>
        <dbReference type="ARBA" id="ARBA00004798"/>
    </source>
</evidence>
<keyword evidence="6 9" id="KW-0324">Glycolysis</keyword>
<evidence type="ECO:0000313" key="16">
    <source>
        <dbReference type="EMBL" id="AUD02449.1"/>
    </source>
</evidence>
<dbReference type="Pfam" id="PF01676">
    <property type="entry name" value="Metalloenzyme"/>
    <property type="match status" value="1"/>
</dbReference>
<dbReference type="EMBL" id="CP025096">
    <property type="protein sequence ID" value="AUD02449.1"/>
    <property type="molecule type" value="Genomic_DNA"/>
</dbReference>
<evidence type="ECO:0000256" key="5">
    <source>
        <dbReference type="ARBA" id="ARBA00022723"/>
    </source>
</evidence>
<evidence type="ECO:0000259" key="14">
    <source>
        <dbReference type="Pfam" id="PF01676"/>
    </source>
</evidence>
<dbReference type="UniPathway" id="UPA00109">
    <property type="reaction ID" value="UER00186"/>
</dbReference>
<feature type="binding site" evidence="9 12">
    <location>
        <position position="189"/>
    </location>
    <ligand>
        <name>substrate</name>
    </ligand>
</feature>